<dbReference type="RefSeq" id="WP_183662425.1">
    <property type="nucleotide sequence ID" value="NZ_JACIBV010000003.1"/>
</dbReference>
<comment type="caution">
    <text evidence="1">The sequence shown here is derived from an EMBL/GenBank/DDBJ whole genome shotgun (WGS) entry which is preliminary data.</text>
</comment>
<dbReference type="Proteomes" id="UP000579945">
    <property type="component" value="Unassembled WGS sequence"/>
</dbReference>
<proteinExistence type="predicted"/>
<dbReference type="GeneID" id="95395678"/>
<protein>
    <submittedName>
        <fullName evidence="1">Uncharacterized protein</fullName>
    </submittedName>
</protein>
<name>A0A7W5VLB0_9ACTN</name>
<evidence type="ECO:0000313" key="2">
    <source>
        <dbReference type="Proteomes" id="UP000579945"/>
    </source>
</evidence>
<reference evidence="1 2" key="1">
    <citation type="submission" date="2020-08" db="EMBL/GenBank/DDBJ databases">
        <title>Sequencing the genomes of 1000 actinobacteria strains.</title>
        <authorList>
            <person name="Klenk H.-P."/>
        </authorList>
    </citation>
    <scope>NUCLEOTIDE SEQUENCE [LARGE SCALE GENOMIC DNA]</scope>
    <source>
        <strain evidence="1 2">DSM 44320</strain>
    </source>
</reference>
<evidence type="ECO:0000313" key="1">
    <source>
        <dbReference type="EMBL" id="MBB3733744.1"/>
    </source>
</evidence>
<sequence>MQELAVGGQARDWDQPSTAEQVVHPVLHLRGGLAAELDDVRVEGVLAGMAVEQQASLGVVDGAVLG</sequence>
<gene>
    <name evidence="1" type="ORF">FHR33_009697</name>
</gene>
<organism evidence="1 2">
    <name type="scientific">Nonomuraea dietziae</name>
    <dbReference type="NCBI Taxonomy" id="65515"/>
    <lineage>
        <taxon>Bacteria</taxon>
        <taxon>Bacillati</taxon>
        <taxon>Actinomycetota</taxon>
        <taxon>Actinomycetes</taxon>
        <taxon>Streptosporangiales</taxon>
        <taxon>Streptosporangiaceae</taxon>
        <taxon>Nonomuraea</taxon>
    </lineage>
</organism>
<accession>A0A7W5VLB0</accession>
<keyword evidence="2" id="KW-1185">Reference proteome</keyword>
<dbReference type="AlphaFoldDB" id="A0A7W5VLB0"/>
<dbReference type="EMBL" id="JACIBV010000003">
    <property type="protein sequence ID" value="MBB3733744.1"/>
    <property type="molecule type" value="Genomic_DNA"/>
</dbReference>